<evidence type="ECO:0000313" key="2">
    <source>
        <dbReference type="EMBL" id="KAF3559225.1"/>
    </source>
</evidence>
<dbReference type="EMBL" id="QGKX02000996">
    <property type="protein sequence ID" value="KAF3559225.1"/>
    <property type="molecule type" value="Genomic_DNA"/>
</dbReference>
<organism evidence="2 3">
    <name type="scientific">Brassica cretica</name>
    <name type="common">Mustard</name>
    <dbReference type="NCBI Taxonomy" id="69181"/>
    <lineage>
        <taxon>Eukaryota</taxon>
        <taxon>Viridiplantae</taxon>
        <taxon>Streptophyta</taxon>
        <taxon>Embryophyta</taxon>
        <taxon>Tracheophyta</taxon>
        <taxon>Spermatophyta</taxon>
        <taxon>Magnoliopsida</taxon>
        <taxon>eudicotyledons</taxon>
        <taxon>Gunneridae</taxon>
        <taxon>Pentapetalae</taxon>
        <taxon>rosids</taxon>
        <taxon>malvids</taxon>
        <taxon>Brassicales</taxon>
        <taxon>Brassicaceae</taxon>
        <taxon>Brassiceae</taxon>
        <taxon>Brassica</taxon>
    </lineage>
</organism>
<gene>
    <name evidence="2" type="ORF">F2Q69_00013950</name>
</gene>
<comment type="caution">
    <text evidence="2">The sequence shown here is derived from an EMBL/GenBank/DDBJ whole genome shotgun (WGS) entry which is preliminary data.</text>
</comment>
<sequence>MFGSGKNGEKHLRVADLGAEVSSKLKVFTFFGKSNLAINLAGDKGWAQHFLSHGHALHMLIMKVSSLLQITGYKIMYSQGKEKSWSCPPHAYHEGIVAAADHSLSSLGEDEDEEHDRNPRAHPPDPP</sequence>
<accession>A0A8S9R768</accession>
<evidence type="ECO:0000313" key="3">
    <source>
        <dbReference type="Proteomes" id="UP000712600"/>
    </source>
</evidence>
<dbReference type="AlphaFoldDB" id="A0A8S9R768"/>
<name>A0A8S9R768_BRACR</name>
<evidence type="ECO:0000256" key="1">
    <source>
        <dbReference type="SAM" id="MobiDB-lite"/>
    </source>
</evidence>
<proteinExistence type="predicted"/>
<feature type="compositionally biased region" description="Basic and acidic residues" evidence="1">
    <location>
        <begin position="115"/>
        <end position="127"/>
    </location>
</feature>
<dbReference type="Proteomes" id="UP000712600">
    <property type="component" value="Unassembled WGS sequence"/>
</dbReference>
<reference evidence="2" key="1">
    <citation type="submission" date="2019-12" db="EMBL/GenBank/DDBJ databases">
        <title>Genome sequencing and annotation of Brassica cretica.</title>
        <authorList>
            <person name="Studholme D.J."/>
            <person name="Sarris P."/>
        </authorList>
    </citation>
    <scope>NUCLEOTIDE SEQUENCE</scope>
    <source>
        <strain evidence="2">PFS-109/04</strain>
        <tissue evidence="2">Leaf</tissue>
    </source>
</reference>
<protein>
    <submittedName>
        <fullName evidence="2">Uncharacterized protein</fullName>
    </submittedName>
</protein>
<feature type="region of interest" description="Disordered" evidence="1">
    <location>
        <begin position="103"/>
        <end position="127"/>
    </location>
</feature>